<evidence type="ECO:0000313" key="1">
    <source>
        <dbReference type="EMBL" id="MBB5043976.1"/>
    </source>
</evidence>
<accession>A0A7W7YX43</accession>
<proteinExistence type="predicted"/>
<dbReference type="RefSeq" id="WP_184145335.1">
    <property type="nucleotide sequence ID" value="NZ_JACHIK010000012.1"/>
</dbReference>
<comment type="caution">
    <text evidence="1">The sequence shown here is derived from an EMBL/GenBank/DDBJ whole genome shotgun (WGS) entry which is preliminary data.</text>
</comment>
<sequence>MKEFVIDLVSDDTVEVSVPHRRKRGFSGAAVCVCCQRADQPMDDDGCGICDACLGLPVHATDGPDGLEFPDASSHLSLTARHR</sequence>
<name>A0A7W7YX43_9HYPH</name>
<organism evidence="1 2">
    <name type="scientific">Shinella fusca</name>
    <dbReference type="NCBI Taxonomy" id="544480"/>
    <lineage>
        <taxon>Bacteria</taxon>
        <taxon>Pseudomonadati</taxon>
        <taxon>Pseudomonadota</taxon>
        <taxon>Alphaproteobacteria</taxon>
        <taxon>Hyphomicrobiales</taxon>
        <taxon>Rhizobiaceae</taxon>
        <taxon>Shinella</taxon>
    </lineage>
</organism>
<dbReference type="EMBL" id="JACHIK010000012">
    <property type="protein sequence ID" value="MBB5043976.1"/>
    <property type="molecule type" value="Genomic_DNA"/>
</dbReference>
<protein>
    <submittedName>
        <fullName evidence="1">Uncharacterized protein</fullName>
    </submittedName>
</protein>
<dbReference type="AlphaFoldDB" id="A0A7W7YX43"/>
<dbReference type="Proteomes" id="UP000535406">
    <property type="component" value="Unassembled WGS sequence"/>
</dbReference>
<reference evidence="1 2" key="1">
    <citation type="submission" date="2020-08" db="EMBL/GenBank/DDBJ databases">
        <title>Genomic Encyclopedia of Type Strains, Phase IV (KMG-IV): sequencing the most valuable type-strain genomes for metagenomic binning, comparative biology and taxonomic classification.</title>
        <authorList>
            <person name="Goeker M."/>
        </authorList>
    </citation>
    <scope>NUCLEOTIDE SEQUENCE [LARGE SCALE GENOMIC DNA]</scope>
    <source>
        <strain evidence="1 2">DSM 21319</strain>
    </source>
</reference>
<keyword evidence="2" id="KW-1185">Reference proteome</keyword>
<gene>
    <name evidence="1" type="ORF">HNQ66_003389</name>
</gene>
<evidence type="ECO:0000313" key="2">
    <source>
        <dbReference type="Proteomes" id="UP000535406"/>
    </source>
</evidence>